<evidence type="ECO:0000313" key="2">
    <source>
        <dbReference type="EMBL" id="WLR96193.1"/>
    </source>
</evidence>
<name>A0AA50CJG5_9HYPH</name>
<organism evidence="2 3">
    <name type="scientific">Shinella sumterensis</name>
    <dbReference type="NCBI Taxonomy" id="1967501"/>
    <lineage>
        <taxon>Bacteria</taxon>
        <taxon>Pseudomonadati</taxon>
        <taxon>Pseudomonadota</taxon>
        <taxon>Alphaproteobacteria</taxon>
        <taxon>Hyphomicrobiales</taxon>
        <taxon>Rhizobiaceae</taxon>
        <taxon>Shinella</taxon>
    </lineage>
</organism>
<sequence length="212" mass="23031">MATFTRLAALGFCALALPIAAGSWLGNLYLDDQESFQTLRTDIVTSGSPIATPTAEAELLERFLTSRFPEMEIAAAANKLRISMSRLKSSDLVATQGSVQSALTEFSAMMEKRLEAEKAKALADFHAASGNSAIYQYLQAFQDWDWLKSVNLAPRLEVDEFMNWDSSARRGARTGAVAGFGLGLVINLILAISLYRRRASSETVSSAAAQRP</sequence>
<keyword evidence="3" id="KW-1185">Reference proteome</keyword>
<dbReference type="Proteomes" id="UP001234585">
    <property type="component" value="Chromosome"/>
</dbReference>
<proteinExistence type="predicted"/>
<dbReference type="AlphaFoldDB" id="A0AA50CJG5"/>
<evidence type="ECO:0000313" key="3">
    <source>
        <dbReference type="Proteomes" id="UP001234585"/>
    </source>
</evidence>
<dbReference type="RefSeq" id="WP_306036644.1">
    <property type="nucleotide sequence ID" value="NZ_CP132302.1"/>
</dbReference>
<reference evidence="2 3" key="1">
    <citation type="submission" date="2023-08" db="EMBL/GenBank/DDBJ databases">
        <title>Pathogen: clinical or host-associated sample.</title>
        <authorList>
            <person name="Hergert J."/>
            <person name="Casey R."/>
            <person name="Wagner J."/>
            <person name="Young E.L."/>
            <person name="Oakeson K.F."/>
        </authorList>
    </citation>
    <scope>NUCLEOTIDE SEQUENCE [LARGE SCALE GENOMIC DNA]</scope>
    <source>
        <strain evidence="2 3">1760953</strain>
    </source>
</reference>
<keyword evidence="1" id="KW-0472">Membrane</keyword>
<protein>
    <recommendedName>
        <fullName evidence="4">DUF2937 family protein</fullName>
    </recommendedName>
</protein>
<keyword evidence="1" id="KW-0812">Transmembrane</keyword>
<keyword evidence="1" id="KW-1133">Transmembrane helix</keyword>
<evidence type="ECO:0000256" key="1">
    <source>
        <dbReference type="SAM" id="Phobius"/>
    </source>
</evidence>
<dbReference type="EMBL" id="CP132302">
    <property type="protein sequence ID" value="WLR96193.1"/>
    <property type="molecule type" value="Genomic_DNA"/>
</dbReference>
<gene>
    <name evidence="2" type="ORF">Q9313_10665</name>
</gene>
<accession>A0AA50CJG5</accession>
<feature type="transmembrane region" description="Helical" evidence="1">
    <location>
        <begin position="176"/>
        <end position="195"/>
    </location>
</feature>
<evidence type="ECO:0008006" key="4">
    <source>
        <dbReference type="Google" id="ProtNLM"/>
    </source>
</evidence>